<name>A0A9J7MI93_BRAFL</name>
<dbReference type="SMART" id="SM00042">
    <property type="entry name" value="CUB"/>
    <property type="match status" value="2"/>
</dbReference>
<reference evidence="6" key="2">
    <citation type="submission" date="2025-08" db="UniProtKB">
        <authorList>
            <consortium name="RefSeq"/>
        </authorList>
    </citation>
    <scope>IDENTIFICATION</scope>
    <source>
        <strain evidence="6">S238N-H82</strain>
        <tissue evidence="6">Testes</tissue>
    </source>
</reference>
<dbReference type="Gene3D" id="2.60.120.290">
    <property type="entry name" value="Spermadhesin, CUB domain"/>
    <property type="match status" value="2"/>
</dbReference>
<evidence type="ECO:0000313" key="6">
    <source>
        <dbReference type="RefSeq" id="XP_035668330.1"/>
    </source>
</evidence>
<evidence type="ECO:0000256" key="1">
    <source>
        <dbReference type="ARBA" id="ARBA00023157"/>
    </source>
</evidence>
<reference evidence="5" key="1">
    <citation type="journal article" date="2020" name="Nat. Ecol. Evol.">
        <title>Deeply conserved synteny resolves early events in vertebrate evolution.</title>
        <authorList>
            <person name="Simakov O."/>
            <person name="Marletaz F."/>
            <person name="Yue J.X."/>
            <person name="O'Connell B."/>
            <person name="Jenkins J."/>
            <person name="Brandt A."/>
            <person name="Calef R."/>
            <person name="Tung C.H."/>
            <person name="Huang T.K."/>
            <person name="Schmutz J."/>
            <person name="Satoh N."/>
            <person name="Yu J.K."/>
            <person name="Putnam N.H."/>
            <person name="Green R.E."/>
            <person name="Rokhsar D.S."/>
        </authorList>
    </citation>
    <scope>NUCLEOTIDE SEQUENCE [LARGE SCALE GENOMIC DNA]</scope>
    <source>
        <strain evidence="5">S238N-H82</strain>
    </source>
</reference>
<dbReference type="Proteomes" id="UP000001554">
    <property type="component" value="Chromosome 2"/>
</dbReference>
<keyword evidence="5" id="KW-1185">Reference proteome</keyword>
<dbReference type="AlphaFoldDB" id="A0A9J7MI93"/>
<dbReference type="InterPro" id="IPR035914">
    <property type="entry name" value="Sperma_CUB_dom_sf"/>
</dbReference>
<accession>A0A9J7MI93</accession>
<feature type="signal peptide" evidence="3">
    <location>
        <begin position="1"/>
        <end position="21"/>
    </location>
</feature>
<evidence type="ECO:0000256" key="3">
    <source>
        <dbReference type="SAM" id="SignalP"/>
    </source>
</evidence>
<proteinExistence type="predicted"/>
<dbReference type="GeneID" id="118410646"/>
<evidence type="ECO:0000313" key="5">
    <source>
        <dbReference type="Proteomes" id="UP000001554"/>
    </source>
</evidence>
<comment type="caution">
    <text evidence="2">Lacks conserved residue(s) required for the propagation of feature annotation.</text>
</comment>
<sequence length="345" mass="39145">MSRALLIPLCAAFLTVGICEARCSRSRPKSCGRTVSSYRGWIKSPGFPRPYPSAMTEDDRICTWTIRLPLSRGIKIILYGFDLNFEKTGVGPTNDALQIYMDESCNTLLRNYEGNYTDADLIHVPSNKACIKFLRRTEQNYQHNGFSLGYEAVDASDECDSNQTTTLTSDEGYIYSPGYPVASYEQELNCTWLIQAEPDQTIQITFLDFQLSYTFSCDFATDYVQVFELNSSLNFKYCDQDSPAPFTSYSNIISVFFKSGRWRNKGFWLHYKANTAGVLSDEPIPDYRQIVDEWRNSNSPLMPHEGRKRGIRPWQSYAESKGHFVAVRVILVTSLSAATVFIAGL</sequence>
<feature type="domain" description="CUB" evidence="4">
    <location>
        <begin position="159"/>
        <end position="274"/>
    </location>
</feature>
<dbReference type="Pfam" id="PF00431">
    <property type="entry name" value="CUB"/>
    <property type="match status" value="2"/>
</dbReference>
<organism evidence="5 6">
    <name type="scientific">Branchiostoma floridae</name>
    <name type="common">Florida lancelet</name>
    <name type="synonym">Amphioxus</name>
    <dbReference type="NCBI Taxonomy" id="7739"/>
    <lineage>
        <taxon>Eukaryota</taxon>
        <taxon>Metazoa</taxon>
        <taxon>Chordata</taxon>
        <taxon>Cephalochordata</taxon>
        <taxon>Leptocardii</taxon>
        <taxon>Amphioxiformes</taxon>
        <taxon>Branchiostomatidae</taxon>
        <taxon>Branchiostoma</taxon>
    </lineage>
</organism>
<dbReference type="KEGG" id="bfo:118410646"/>
<dbReference type="PANTHER" id="PTHR46908:SF4">
    <property type="entry name" value="TUMOR NECROSIS FACTOR-INDUCIBLE GENE 6 PROTEIN"/>
    <property type="match status" value="1"/>
</dbReference>
<protein>
    <submittedName>
        <fullName evidence="6">Cubilin-like</fullName>
    </submittedName>
</protein>
<evidence type="ECO:0000259" key="4">
    <source>
        <dbReference type="PROSITE" id="PS01180"/>
    </source>
</evidence>
<evidence type="ECO:0000256" key="2">
    <source>
        <dbReference type="PROSITE-ProRule" id="PRU00059"/>
    </source>
</evidence>
<dbReference type="CDD" id="cd00041">
    <property type="entry name" value="CUB"/>
    <property type="match status" value="2"/>
</dbReference>
<dbReference type="RefSeq" id="XP_035668330.1">
    <property type="nucleotide sequence ID" value="XM_035812437.1"/>
</dbReference>
<dbReference type="PANTHER" id="PTHR46908">
    <property type="entry name" value="CUBILIN-LIKE PROTEIN"/>
    <property type="match status" value="1"/>
</dbReference>
<keyword evidence="3" id="KW-0732">Signal</keyword>
<dbReference type="SUPFAM" id="SSF49854">
    <property type="entry name" value="Spermadhesin, CUB domain"/>
    <property type="match status" value="2"/>
</dbReference>
<feature type="chain" id="PRO_5039904952" evidence="3">
    <location>
        <begin position="22"/>
        <end position="345"/>
    </location>
</feature>
<dbReference type="OrthoDB" id="6369184at2759"/>
<gene>
    <name evidence="6" type="primary">LOC118410646</name>
</gene>
<dbReference type="InterPro" id="IPR000859">
    <property type="entry name" value="CUB_dom"/>
</dbReference>
<dbReference type="PROSITE" id="PS01180">
    <property type="entry name" value="CUB"/>
    <property type="match status" value="2"/>
</dbReference>
<dbReference type="InterPro" id="IPR052129">
    <property type="entry name" value="Spermadhesin-Link_domain"/>
</dbReference>
<dbReference type="OMA" id="EDDRICT"/>
<feature type="domain" description="CUB" evidence="4">
    <location>
        <begin position="31"/>
        <end position="153"/>
    </location>
</feature>
<keyword evidence="1" id="KW-1015">Disulfide bond</keyword>